<reference evidence="2" key="1">
    <citation type="journal article" date="2019" name="Int. J. Syst. Evol. Microbiol.">
        <title>The Global Catalogue of Microorganisms (GCM) 10K type strain sequencing project: providing services to taxonomists for standard genome sequencing and annotation.</title>
        <authorList>
            <consortium name="The Broad Institute Genomics Platform"/>
            <consortium name="The Broad Institute Genome Sequencing Center for Infectious Disease"/>
            <person name="Wu L."/>
            <person name="Ma J."/>
        </authorList>
    </citation>
    <scope>NUCLEOTIDE SEQUENCE [LARGE SCALE GENOMIC DNA]</scope>
    <source>
        <strain evidence="2">DT92</strain>
    </source>
</reference>
<accession>A0ABW5B040</accession>
<protein>
    <recommendedName>
        <fullName evidence="3">Helix-turn-helix type 11 domain-containing protein</fullName>
    </recommendedName>
</protein>
<organism evidence="1 2">
    <name type="scientific">Aquimarina celericrescens</name>
    <dbReference type="NCBI Taxonomy" id="1964542"/>
    <lineage>
        <taxon>Bacteria</taxon>
        <taxon>Pseudomonadati</taxon>
        <taxon>Bacteroidota</taxon>
        <taxon>Flavobacteriia</taxon>
        <taxon>Flavobacteriales</taxon>
        <taxon>Flavobacteriaceae</taxon>
        <taxon>Aquimarina</taxon>
    </lineage>
</organism>
<sequence>MNIIIKQIELIERIDQLIRMQATGNPVELADRLGISKTKLYRTINTMRELNAPVVYDMTSQSFIYEKSVGFSFGFYHKNGDPDMLNPFVR</sequence>
<gene>
    <name evidence="1" type="ORF">ACFSJT_12870</name>
</gene>
<evidence type="ECO:0000313" key="1">
    <source>
        <dbReference type="EMBL" id="MFD2187687.1"/>
    </source>
</evidence>
<dbReference type="RefSeq" id="WP_378320692.1">
    <property type="nucleotide sequence ID" value="NZ_JBHUHY010000013.1"/>
</dbReference>
<dbReference type="EMBL" id="JBHUHY010000013">
    <property type="protein sequence ID" value="MFD2187687.1"/>
    <property type="molecule type" value="Genomic_DNA"/>
</dbReference>
<proteinExistence type="predicted"/>
<evidence type="ECO:0008006" key="3">
    <source>
        <dbReference type="Google" id="ProtNLM"/>
    </source>
</evidence>
<keyword evidence="2" id="KW-1185">Reference proteome</keyword>
<name>A0ABW5B040_9FLAO</name>
<evidence type="ECO:0000313" key="2">
    <source>
        <dbReference type="Proteomes" id="UP001597344"/>
    </source>
</evidence>
<dbReference type="Proteomes" id="UP001597344">
    <property type="component" value="Unassembled WGS sequence"/>
</dbReference>
<comment type="caution">
    <text evidence="1">The sequence shown here is derived from an EMBL/GenBank/DDBJ whole genome shotgun (WGS) entry which is preliminary data.</text>
</comment>